<dbReference type="EMBL" id="CP030139">
    <property type="protein sequence ID" value="WVS92506.1"/>
    <property type="molecule type" value="Genomic_DNA"/>
</dbReference>
<dbReference type="Pfam" id="PF13231">
    <property type="entry name" value="PMT_2"/>
    <property type="match status" value="1"/>
</dbReference>
<dbReference type="EC" id="2.4.-.-" evidence="11"/>
<keyword evidence="6 9" id="KW-1133">Transmembrane helix</keyword>
<feature type="transmembrane region" description="Helical" evidence="9">
    <location>
        <begin position="437"/>
        <end position="459"/>
    </location>
</feature>
<dbReference type="GO" id="GO:0009103">
    <property type="term" value="P:lipopolysaccharide biosynthetic process"/>
    <property type="evidence" value="ECO:0007669"/>
    <property type="project" value="UniProtKB-ARBA"/>
</dbReference>
<feature type="transmembrane region" description="Helical" evidence="9">
    <location>
        <begin position="305"/>
        <end position="323"/>
    </location>
</feature>
<feature type="transmembrane region" description="Helical" evidence="9">
    <location>
        <begin position="123"/>
        <end position="140"/>
    </location>
</feature>
<evidence type="ECO:0000256" key="5">
    <source>
        <dbReference type="ARBA" id="ARBA00022692"/>
    </source>
</evidence>
<dbReference type="PANTHER" id="PTHR33908">
    <property type="entry name" value="MANNOSYLTRANSFERASE YKCB-RELATED"/>
    <property type="match status" value="1"/>
</dbReference>
<organism evidence="11 12">
    <name type="scientific">Synechococcus elongatus PCC 11801</name>
    <dbReference type="NCBI Taxonomy" id="2219813"/>
    <lineage>
        <taxon>Bacteria</taxon>
        <taxon>Bacillati</taxon>
        <taxon>Cyanobacteriota</taxon>
        <taxon>Cyanophyceae</taxon>
        <taxon>Synechococcales</taxon>
        <taxon>Synechococcaceae</taxon>
        <taxon>Synechococcus</taxon>
    </lineage>
</organism>
<feature type="transmembrane region" description="Helical" evidence="9">
    <location>
        <begin position="219"/>
        <end position="236"/>
    </location>
</feature>
<evidence type="ECO:0000256" key="4">
    <source>
        <dbReference type="ARBA" id="ARBA00022679"/>
    </source>
</evidence>
<dbReference type="Proteomes" id="UP000267249">
    <property type="component" value="Chromosome"/>
</dbReference>
<gene>
    <name evidence="11" type="ORF">DOP62_12510</name>
</gene>
<feature type="transmembrane region" description="Helical" evidence="9">
    <location>
        <begin position="266"/>
        <end position="293"/>
    </location>
</feature>
<proteinExistence type="predicted"/>
<dbReference type="AlphaFoldDB" id="A0AAQ3MCR5"/>
<feature type="transmembrane region" description="Helical" evidence="9">
    <location>
        <begin position="374"/>
        <end position="395"/>
    </location>
</feature>
<dbReference type="GO" id="GO:0005886">
    <property type="term" value="C:plasma membrane"/>
    <property type="evidence" value="ECO:0007669"/>
    <property type="project" value="UniProtKB-SubCell"/>
</dbReference>
<keyword evidence="5 9" id="KW-0812">Transmembrane</keyword>
<feature type="transmembrane region" description="Helical" evidence="9">
    <location>
        <begin position="329"/>
        <end position="353"/>
    </location>
</feature>
<name>A0AAQ3MCR5_SYNEL</name>
<evidence type="ECO:0000256" key="7">
    <source>
        <dbReference type="ARBA" id="ARBA00023136"/>
    </source>
</evidence>
<evidence type="ECO:0000256" key="1">
    <source>
        <dbReference type="ARBA" id="ARBA00004651"/>
    </source>
</evidence>
<feature type="domain" description="Glycosyltransferase RgtA/B/C/D-like" evidence="10">
    <location>
        <begin position="75"/>
        <end position="231"/>
    </location>
</feature>
<evidence type="ECO:0000259" key="10">
    <source>
        <dbReference type="Pfam" id="PF13231"/>
    </source>
</evidence>
<dbReference type="InterPro" id="IPR050297">
    <property type="entry name" value="LipidA_mod_glycosyltrf_83"/>
</dbReference>
<feature type="compositionally biased region" description="Polar residues" evidence="8">
    <location>
        <begin position="620"/>
        <end position="629"/>
    </location>
</feature>
<evidence type="ECO:0000256" key="6">
    <source>
        <dbReference type="ARBA" id="ARBA00022989"/>
    </source>
</evidence>
<feature type="region of interest" description="Disordered" evidence="8">
    <location>
        <begin position="558"/>
        <end position="629"/>
    </location>
</feature>
<dbReference type="RefSeq" id="WP_261789866.1">
    <property type="nucleotide sequence ID" value="NZ_CP030139.2"/>
</dbReference>
<evidence type="ECO:0000256" key="8">
    <source>
        <dbReference type="SAM" id="MobiDB-lite"/>
    </source>
</evidence>
<keyword evidence="3 11" id="KW-0328">Glycosyltransferase</keyword>
<keyword evidence="7 9" id="KW-0472">Membrane</keyword>
<dbReference type="InterPro" id="IPR038731">
    <property type="entry name" value="RgtA/B/C-like"/>
</dbReference>
<feature type="transmembrane region" description="Helical" evidence="9">
    <location>
        <begin position="175"/>
        <end position="207"/>
    </location>
</feature>
<dbReference type="GO" id="GO:0016763">
    <property type="term" value="F:pentosyltransferase activity"/>
    <property type="evidence" value="ECO:0007669"/>
    <property type="project" value="TreeGrafter"/>
</dbReference>
<protein>
    <submittedName>
        <fullName evidence="11">Glycosyltransferase family 39 protein</fullName>
        <ecNumber evidence="11">2.4.-.-</ecNumber>
    </submittedName>
</protein>
<evidence type="ECO:0000313" key="12">
    <source>
        <dbReference type="Proteomes" id="UP000267249"/>
    </source>
</evidence>
<evidence type="ECO:0000256" key="2">
    <source>
        <dbReference type="ARBA" id="ARBA00022475"/>
    </source>
</evidence>
<evidence type="ECO:0000256" key="9">
    <source>
        <dbReference type="SAM" id="Phobius"/>
    </source>
</evidence>
<feature type="compositionally biased region" description="Low complexity" evidence="8">
    <location>
        <begin position="600"/>
        <end position="614"/>
    </location>
</feature>
<keyword evidence="4 11" id="KW-0808">Transferase</keyword>
<comment type="subcellular location">
    <subcellularLocation>
        <location evidence="1">Cell membrane</location>
        <topology evidence="1">Multi-pass membrane protein</topology>
    </subcellularLocation>
</comment>
<reference evidence="11 12" key="1">
    <citation type="journal article" date="2018" name="Sci. Rep.">
        <title>Genome Features and Biochemical Characteristics of a Robust, Fast Growing and Naturally Transformable Cyanobacterium Synechococcus elongatus PCC 11801 Isolated from India.</title>
        <authorList>
            <person name="Jaiswal D."/>
            <person name="Sengupta A."/>
            <person name="Sohoni S."/>
            <person name="Sengupta S."/>
            <person name="Phadnavis A.G."/>
            <person name="Pakrasi H.B."/>
            <person name="Wangikar P.P."/>
        </authorList>
    </citation>
    <scope>NUCLEOTIDE SEQUENCE [LARGE SCALE GENOMIC DNA]</scope>
    <source>
        <strain evidence="11 12">PCC 11801</strain>
    </source>
</reference>
<evidence type="ECO:0000313" key="11">
    <source>
        <dbReference type="EMBL" id="WVS92506.1"/>
    </source>
</evidence>
<accession>A0AAQ3MCR5</accession>
<dbReference type="PANTHER" id="PTHR33908:SF3">
    <property type="entry name" value="UNDECAPRENYL PHOSPHATE-ALPHA-4-AMINO-4-DEOXY-L-ARABINOSE ARABINOSYL TRANSFERASE"/>
    <property type="match status" value="1"/>
</dbReference>
<evidence type="ECO:0000256" key="3">
    <source>
        <dbReference type="ARBA" id="ARBA00022676"/>
    </source>
</evidence>
<sequence length="629" mass="70644">MFSSRSPLVSGPRRPAIAIALGLLTLAFLILIGLGLGWPNSLMAHDEGYYALQARWILETGDWWTPRWWQEPVYDRTIGVQWLIAVSYKLFGFCNSTARLPAMLSGLATLWLTFAIGDRLLPRSQALLAAGILLVTPLWFQYAQLATQDMPLLAVELLAIWGLLQAVSSDRRPNLWGFVAGLGVGLGFLIKGFMIGVPLLAIAPWFFWQAPKLLRNRGLWLGLIVGWIPVGIWLWGSQQQWGNLAIAQLFEKFFFLANEDLYSQPWYFYLWNLPLNAFPWPLFGLIGWVRLWLQPERDRELRRQHQILLGVYPLLLLIILSSFRTRTPYYLLQLLPWVALLAAMTLSWLATGLKRSSGFSFGSRQPTNRWVQCLSWVFGGLGLLLMIAAIALLSGRVAALADPSLRPYGWVALALGLGWLTLPWIYQQRQRLPQASVIWCCAWLLGPWLGLATVNHWHLLTDRSPATRYALQQPAVQALLQEQAVDFWAIDPVDGPTHQQWIQLALNSPRLGQRLATIADRAPGDRIWVAPEQVSDLPANWQHRASMQGWLLVEAVKPAPQPPTEERALETPETEATVNEPTPAPEQAPVTEVEPELTQPEEPAAIAPEPSLEAVPEVINSETTEPSTP</sequence>
<keyword evidence="2" id="KW-1003">Cell membrane</keyword>
<feature type="transmembrane region" description="Helical" evidence="9">
    <location>
        <begin position="16"/>
        <end position="38"/>
    </location>
</feature>
<feature type="transmembrane region" description="Helical" evidence="9">
    <location>
        <begin position="407"/>
        <end position="425"/>
    </location>
</feature>
<dbReference type="GO" id="GO:0010041">
    <property type="term" value="P:response to iron(III) ion"/>
    <property type="evidence" value="ECO:0007669"/>
    <property type="project" value="TreeGrafter"/>
</dbReference>